<proteinExistence type="predicted"/>
<reference evidence="3 4" key="1">
    <citation type="submission" date="2018-02" db="EMBL/GenBank/DDBJ databases">
        <title>Comparative genomes isolates from brazilian mangrove.</title>
        <authorList>
            <person name="Araujo J.E."/>
            <person name="Taketani R.G."/>
            <person name="Silva M.C.P."/>
            <person name="Loureco M.V."/>
            <person name="Andreote F.D."/>
        </authorList>
    </citation>
    <scope>NUCLEOTIDE SEQUENCE [LARGE SCALE GENOMIC DNA]</scope>
    <source>
        <strain evidence="3 4">Nap-Phe MGV</strain>
    </source>
</reference>
<name>A0A2S8GJK7_9BACT</name>
<dbReference type="Gene3D" id="2.60.40.10">
    <property type="entry name" value="Immunoglobulins"/>
    <property type="match status" value="1"/>
</dbReference>
<evidence type="ECO:0000256" key="1">
    <source>
        <dbReference type="SAM" id="MobiDB-lite"/>
    </source>
</evidence>
<dbReference type="InterPro" id="IPR013783">
    <property type="entry name" value="Ig-like_fold"/>
</dbReference>
<feature type="region of interest" description="Disordered" evidence="1">
    <location>
        <begin position="92"/>
        <end position="117"/>
    </location>
</feature>
<dbReference type="EMBL" id="PUHZ01000018">
    <property type="protein sequence ID" value="PQO44635.1"/>
    <property type="molecule type" value="Genomic_DNA"/>
</dbReference>
<feature type="domain" description="CARDB" evidence="2">
    <location>
        <begin position="1190"/>
        <end position="1250"/>
    </location>
</feature>
<evidence type="ECO:0000259" key="2">
    <source>
        <dbReference type="Pfam" id="PF07705"/>
    </source>
</evidence>
<protein>
    <recommendedName>
        <fullName evidence="2">CARDB domain-containing protein</fullName>
    </recommendedName>
</protein>
<sequence length="1403" mass="154382">MRNEPSSLANQNGDATQQSSENPADDAQRRSASSRKSSATPPTDSHATFWQASLSFIIVLVVLVALSNTGWFARQSDAKTPAPVAANVPDISESTAEPNDASSPPAEVAGPAAPQVAPPAAIDATDRSVATDAADLKGELNEATPIAPPATDKPAKKERAGILPAAEEKTAAAPVPPTITAQLVTAAGKPYSVGRLEVQFDGNSTVSRKRDETYVLRSSDAKIFYPTFQELHRNPEGKSTDPLSQLTIHFAYLEQAPTRFELHWGGNAPLSVVPEQVMENGPGYRELSQSWWQEFSRPSQTLRGELFDLDQDLKHVVATHVGKTLPEHASDSRSSTATSRLEEGFERVVRTLFGFDSVLLSMPDYRLTESNVPEGPANLPLPDPMRLNVVTPPPFLDGAPVEAIASYVPEDCYYVRCETVANYRWLRNLMVEWGGSLDEIVSTPTMDYEIRAKLERQLALDYELIQTEDWEANVSDLALIGTDLLFHDGPGIGILLEANDSQALREKILAQRAAAKGNAASAVEQDVLLGDVNAELLATPDGTIRSFYVNSGRYHLITNSGYVAQHFAKLPESNKSLADLAEFRYARSRVPLTSSGRVFMYLSDPFFRHVASPAYRVELNRRAKAVAELNRANAALLVSKGEGAPAFTLVKQLKQANYLPKNFAQRSDGGQPILSNGVFIDSLRGVPGTFVPVTDMPIDKITPREAMDYSQFTSRYRQEWRLADPVIVALDNRRAESPDEEVVSLKIAVTPYARQRYQFFSTYLGAVNEKAAPVPGDLLGISASLGGHGVRRQLRIGIQDEVVPHQYVDGDLVTGEPFAHSSLFDRNFYAAATPAGNSSLELMQRFAQEMNLVPKERPGNQVTMAILSWLIGRQRTQQAYEQLRNRYVENRGAWTVASWRLEIRRSVAPQLELQQEPDSAQILFGANDVHKSLAAPYLRAYTYLEARKASARNAMFLEGLTQQLGLTPLEAEEAAARILPGKLICPLGGSYQRTAGDENGVWASTAWDTPSYNDVAATPDDYQFAFLEWLHSMNVKFLLDRNTLLANIELVVARSETFDEDLPMVVTRKPILPSEEEIVEEANSRLPELPITSPTPDADMLDEELDVVEPKVELPKVETAKARTPVMTRGPDLAFTSIDAVMVEKNRLKSTFTITNHGDEPVGLNGSLTGARRGVSIKAFQSKDQQFNNADDQPLGEVSITNSRVLQPGESVTDAFTVMALDSIKSHPYLTVMVDYQKTVAESNEKNNYAAAEIKPFVESANDQVRTAAPALATNMLVSKANGPVQISEMKAVRDGDLVVISYQLSYSSEIGASGSQVTGIRQHWLERLGADPTIPAMRVIGLRDGRKYAAGGWRESLSPNETRTVEHRRMFDGYPPGSYRFTVRWKEDGVLKHEAHFDFELK</sequence>
<dbReference type="Pfam" id="PF07705">
    <property type="entry name" value="CARDB"/>
    <property type="match status" value="1"/>
</dbReference>
<feature type="compositionally biased region" description="Low complexity" evidence="1">
    <location>
        <begin position="30"/>
        <end position="39"/>
    </location>
</feature>
<dbReference type="Proteomes" id="UP000237819">
    <property type="component" value="Unassembled WGS sequence"/>
</dbReference>
<organism evidence="3 4">
    <name type="scientific">Blastopirellula marina</name>
    <dbReference type="NCBI Taxonomy" id="124"/>
    <lineage>
        <taxon>Bacteria</taxon>
        <taxon>Pseudomonadati</taxon>
        <taxon>Planctomycetota</taxon>
        <taxon>Planctomycetia</taxon>
        <taxon>Pirellulales</taxon>
        <taxon>Pirellulaceae</taxon>
        <taxon>Blastopirellula</taxon>
    </lineage>
</organism>
<feature type="region of interest" description="Disordered" evidence="1">
    <location>
        <begin position="1"/>
        <end position="45"/>
    </location>
</feature>
<evidence type="ECO:0000313" key="4">
    <source>
        <dbReference type="Proteomes" id="UP000237819"/>
    </source>
</evidence>
<gene>
    <name evidence="3" type="ORF">C5Y93_17850</name>
</gene>
<dbReference type="InterPro" id="IPR011635">
    <property type="entry name" value="CARDB"/>
</dbReference>
<feature type="compositionally biased region" description="Polar residues" evidence="1">
    <location>
        <begin position="1"/>
        <end position="22"/>
    </location>
</feature>
<comment type="caution">
    <text evidence="3">The sequence shown here is derived from an EMBL/GenBank/DDBJ whole genome shotgun (WGS) entry which is preliminary data.</text>
</comment>
<accession>A0A2S8GJK7</accession>
<evidence type="ECO:0000313" key="3">
    <source>
        <dbReference type="EMBL" id="PQO44635.1"/>
    </source>
</evidence>
<feature type="region of interest" description="Disordered" evidence="1">
    <location>
        <begin position="138"/>
        <end position="157"/>
    </location>
</feature>
<feature type="compositionally biased region" description="Low complexity" evidence="1">
    <location>
        <begin position="101"/>
        <end position="117"/>
    </location>
</feature>